<protein>
    <recommendedName>
        <fullName evidence="6">Small ribosomal subunit protein mS23</fullName>
    </recommendedName>
    <alternativeName>
        <fullName evidence="7">37S ribosomal protein S25, mitochondrial</fullName>
    </alternativeName>
</protein>
<evidence type="ECO:0000256" key="7">
    <source>
        <dbReference type="ARBA" id="ARBA00035421"/>
    </source>
</evidence>
<dbReference type="PANTHER" id="PTHR37799:SF1">
    <property type="entry name" value="SMALL RIBOSOMAL SUBUNIT PROTEIN MS23"/>
    <property type="match status" value="1"/>
</dbReference>
<evidence type="ECO:0000256" key="2">
    <source>
        <dbReference type="ARBA" id="ARBA00009864"/>
    </source>
</evidence>
<dbReference type="OrthoDB" id="5542239at2759"/>
<comment type="subcellular location">
    <subcellularLocation>
        <location evidence="1">Mitochondrion</location>
    </subcellularLocation>
</comment>
<name>A0A9Q9B781_9PEZI</name>
<dbReference type="GO" id="GO:0005763">
    <property type="term" value="C:mitochondrial small ribosomal subunit"/>
    <property type="evidence" value="ECO:0007669"/>
    <property type="project" value="InterPro"/>
</dbReference>
<proteinExistence type="inferred from homology"/>
<keyword evidence="5" id="KW-0687">Ribonucleoprotein</keyword>
<feature type="compositionally biased region" description="Low complexity" evidence="8">
    <location>
        <begin position="36"/>
        <end position="55"/>
    </location>
</feature>
<dbReference type="InterPro" id="IPR016939">
    <property type="entry name" value="Ribosomal_mS23_fun"/>
</dbReference>
<keyword evidence="4" id="KW-0496">Mitochondrion</keyword>
<evidence type="ECO:0000256" key="6">
    <source>
        <dbReference type="ARBA" id="ARBA00035137"/>
    </source>
</evidence>
<dbReference type="GO" id="GO:0003735">
    <property type="term" value="F:structural constituent of ribosome"/>
    <property type="evidence" value="ECO:0007669"/>
    <property type="project" value="InterPro"/>
</dbReference>
<evidence type="ECO:0000256" key="3">
    <source>
        <dbReference type="ARBA" id="ARBA00022980"/>
    </source>
</evidence>
<evidence type="ECO:0000313" key="10">
    <source>
        <dbReference type="Proteomes" id="UP001056384"/>
    </source>
</evidence>
<evidence type="ECO:0000256" key="8">
    <source>
        <dbReference type="SAM" id="MobiDB-lite"/>
    </source>
</evidence>
<dbReference type="EMBL" id="CP099428">
    <property type="protein sequence ID" value="USW58693.1"/>
    <property type="molecule type" value="Genomic_DNA"/>
</dbReference>
<dbReference type="AlphaFoldDB" id="A0A9Q9B781"/>
<reference evidence="9" key="1">
    <citation type="submission" date="2022-06" db="EMBL/GenBank/DDBJ databases">
        <title>Complete genome sequences of two strains of the flax pathogen Septoria linicola.</title>
        <authorList>
            <person name="Lapalu N."/>
            <person name="Simon A."/>
            <person name="Demenou B."/>
            <person name="Paumier D."/>
            <person name="Guillot M.-P."/>
            <person name="Gout L."/>
            <person name="Valade R."/>
        </authorList>
    </citation>
    <scope>NUCLEOTIDE SEQUENCE</scope>
    <source>
        <strain evidence="9">SE15195</strain>
    </source>
</reference>
<evidence type="ECO:0000256" key="4">
    <source>
        <dbReference type="ARBA" id="ARBA00023128"/>
    </source>
</evidence>
<sequence>MGRYSFAAQNVHKTASQLLHANRIPAPPPWYPIVASTPPSTRLTRPPLQRPNNPNKASKKSSRLFKPLSLKYTEDQLRWEYYNDHPWELARPRVVLEDDGKDREVYDWSVPLDYTLRRPLAGQRDEFGRGPVEWEEVMETQGSRPINGEAVIQRWQYLLTHTALSNAAAYDMARKELYRFRHQKEVETRVAREESQAVGGYFGLGPLEVGEILEDKAYENWKEWAVKETQALRALQGSAYTGNEEGSELEVGEPATEGALEEVSGSIPGSKSGQTARGGAAVRP</sequence>
<dbReference type="Pfam" id="PF13741">
    <property type="entry name" value="MRP-S25"/>
    <property type="match status" value="2"/>
</dbReference>
<feature type="region of interest" description="Disordered" evidence="8">
    <location>
        <begin position="30"/>
        <end position="62"/>
    </location>
</feature>
<evidence type="ECO:0000256" key="1">
    <source>
        <dbReference type="ARBA" id="ARBA00004173"/>
    </source>
</evidence>
<gene>
    <name evidence="9" type="ORF">Slin15195_G120120</name>
</gene>
<evidence type="ECO:0000313" key="9">
    <source>
        <dbReference type="EMBL" id="USW58693.1"/>
    </source>
</evidence>
<dbReference type="PANTHER" id="PTHR37799">
    <property type="entry name" value="37S RIBOSOMAL PROTEIN S25, MITOCHONDRIAL"/>
    <property type="match status" value="1"/>
</dbReference>
<keyword evidence="10" id="KW-1185">Reference proteome</keyword>
<organism evidence="9 10">
    <name type="scientific">Septoria linicola</name>
    <dbReference type="NCBI Taxonomy" id="215465"/>
    <lineage>
        <taxon>Eukaryota</taxon>
        <taxon>Fungi</taxon>
        <taxon>Dikarya</taxon>
        <taxon>Ascomycota</taxon>
        <taxon>Pezizomycotina</taxon>
        <taxon>Dothideomycetes</taxon>
        <taxon>Dothideomycetidae</taxon>
        <taxon>Mycosphaerellales</taxon>
        <taxon>Mycosphaerellaceae</taxon>
        <taxon>Septoria</taxon>
    </lineage>
</organism>
<accession>A0A9Q9B781</accession>
<comment type="similarity">
    <text evidence="2">Belongs to the mitochondrion-specific ribosomal protein mS23 family.</text>
</comment>
<keyword evidence="3 9" id="KW-0689">Ribosomal protein</keyword>
<feature type="region of interest" description="Disordered" evidence="8">
    <location>
        <begin position="242"/>
        <end position="284"/>
    </location>
</feature>
<evidence type="ECO:0000256" key="5">
    <source>
        <dbReference type="ARBA" id="ARBA00023274"/>
    </source>
</evidence>
<dbReference type="Proteomes" id="UP001056384">
    <property type="component" value="Chromosome 11"/>
</dbReference>